<keyword evidence="2" id="KW-1185">Reference proteome</keyword>
<organism evidence="1 2">
    <name type="scientific">Streptomyces ossamyceticus</name>
    <dbReference type="NCBI Taxonomy" id="249581"/>
    <lineage>
        <taxon>Bacteria</taxon>
        <taxon>Bacillati</taxon>
        <taxon>Actinomycetota</taxon>
        <taxon>Actinomycetes</taxon>
        <taxon>Kitasatosporales</taxon>
        <taxon>Streptomycetaceae</taxon>
        <taxon>Streptomyces</taxon>
    </lineage>
</organism>
<dbReference type="Proteomes" id="UP001550210">
    <property type="component" value="Unassembled WGS sequence"/>
</dbReference>
<evidence type="ECO:0000313" key="1">
    <source>
        <dbReference type="EMBL" id="MET9851224.1"/>
    </source>
</evidence>
<dbReference type="EMBL" id="JBEXPZ010000107">
    <property type="protein sequence ID" value="MET9851224.1"/>
    <property type="molecule type" value="Genomic_DNA"/>
</dbReference>
<name>A0ABV2VF01_9ACTN</name>
<protein>
    <submittedName>
        <fullName evidence="1">Uncharacterized protein</fullName>
    </submittedName>
</protein>
<proteinExistence type="predicted"/>
<sequence length="40" mass="4394">MAGAAPLLKQQRLDWTFRVLKAALVSSAKGGDYTPYESRP</sequence>
<evidence type="ECO:0000313" key="2">
    <source>
        <dbReference type="Proteomes" id="UP001550210"/>
    </source>
</evidence>
<dbReference type="RefSeq" id="WP_355405011.1">
    <property type="nucleotide sequence ID" value="NZ_JBEGHN010000034.1"/>
</dbReference>
<comment type="caution">
    <text evidence="1">The sequence shown here is derived from an EMBL/GenBank/DDBJ whole genome shotgun (WGS) entry which is preliminary data.</text>
</comment>
<gene>
    <name evidence="1" type="ORF">ABZZ21_43215</name>
</gene>
<reference evidence="1 2" key="1">
    <citation type="submission" date="2024-06" db="EMBL/GenBank/DDBJ databases">
        <title>The Natural Products Discovery Center: Release of the First 8490 Sequenced Strains for Exploring Actinobacteria Biosynthetic Diversity.</title>
        <authorList>
            <person name="Kalkreuter E."/>
            <person name="Kautsar S.A."/>
            <person name="Yang D."/>
            <person name="Bader C.D."/>
            <person name="Teijaro C.N."/>
            <person name="Fluegel L."/>
            <person name="Davis C.M."/>
            <person name="Simpson J.R."/>
            <person name="Lauterbach L."/>
            <person name="Steele A.D."/>
            <person name="Gui C."/>
            <person name="Meng S."/>
            <person name="Li G."/>
            <person name="Viehrig K."/>
            <person name="Ye F."/>
            <person name="Su P."/>
            <person name="Kiefer A.F."/>
            <person name="Nichols A."/>
            <person name="Cepeda A.J."/>
            <person name="Yan W."/>
            <person name="Fan B."/>
            <person name="Jiang Y."/>
            <person name="Adhikari A."/>
            <person name="Zheng C.-J."/>
            <person name="Schuster L."/>
            <person name="Cowan T.M."/>
            <person name="Smanski M.J."/>
            <person name="Chevrette M.G."/>
            <person name="De Carvalho L.P.S."/>
            <person name="Shen B."/>
        </authorList>
    </citation>
    <scope>NUCLEOTIDE SEQUENCE [LARGE SCALE GENOMIC DNA]</scope>
    <source>
        <strain evidence="1 2">NPDC006434</strain>
    </source>
</reference>
<accession>A0ABV2VF01</accession>